<evidence type="ECO:0000256" key="1">
    <source>
        <dbReference type="ARBA" id="ARBA00010641"/>
    </source>
</evidence>
<name>A0A6G6WLR8_9ACTN</name>
<dbReference type="AlphaFoldDB" id="A0A6G6WLR8"/>
<evidence type="ECO:0000256" key="3">
    <source>
        <dbReference type="ARBA" id="ARBA00023082"/>
    </source>
</evidence>
<organism evidence="8 9">
    <name type="scientific">Nocardioides anomalus</name>
    <dbReference type="NCBI Taxonomy" id="2712223"/>
    <lineage>
        <taxon>Bacteria</taxon>
        <taxon>Bacillati</taxon>
        <taxon>Actinomycetota</taxon>
        <taxon>Actinomycetes</taxon>
        <taxon>Propionibacteriales</taxon>
        <taxon>Nocardioidaceae</taxon>
        <taxon>Nocardioides</taxon>
    </lineage>
</organism>
<evidence type="ECO:0000313" key="8">
    <source>
        <dbReference type="EMBL" id="QIG46189.1"/>
    </source>
</evidence>
<sequence length="143" mass="16178">MMRTAVLLTGERHAAEDLVQATYAQVFSKWRRVRRADHPAAYTRTVLTRLFLAQQRRRRVDEVSWEGSADLAGSAQDPTLRLSLLEALATLPPADRTVLVLRYFHDVPVAEVARQLCLSEGACRTRASRALARLRLHFPDLAE</sequence>
<dbReference type="Pfam" id="PF04542">
    <property type="entry name" value="Sigma70_r2"/>
    <property type="match status" value="1"/>
</dbReference>
<dbReference type="GO" id="GO:0006352">
    <property type="term" value="P:DNA-templated transcription initiation"/>
    <property type="evidence" value="ECO:0007669"/>
    <property type="project" value="InterPro"/>
</dbReference>
<accession>A0A6G6WLR8</accession>
<evidence type="ECO:0000256" key="5">
    <source>
        <dbReference type="ARBA" id="ARBA00023163"/>
    </source>
</evidence>
<dbReference type="Pfam" id="PF08281">
    <property type="entry name" value="Sigma70_r4_2"/>
    <property type="match status" value="1"/>
</dbReference>
<keyword evidence="5" id="KW-0804">Transcription</keyword>
<keyword evidence="4" id="KW-0238">DNA-binding</keyword>
<dbReference type="GO" id="GO:0016987">
    <property type="term" value="F:sigma factor activity"/>
    <property type="evidence" value="ECO:0007669"/>
    <property type="project" value="UniProtKB-KW"/>
</dbReference>
<comment type="similarity">
    <text evidence="1">Belongs to the sigma-70 factor family. ECF subfamily.</text>
</comment>
<evidence type="ECO:0000259" key="6">
    <source>
        <dbReference type="Pfam" id="PF04542"/>
    </source>
</evidence>
<dbReference type="InterPro" id="IPR014284">
    <property type="entry name" value="RNA_pol_sigma-70_dom"/>
</dbReference>
<protein>
    <submittedName>
        <fullName evidence="8">SigE family RNA polymerase sigma factor</fullName>
    </submittedName>
</protein>
<reference evidence="8 9" key="1">
    <citation type="submission" date="2020-02" db="EMBL/GenBank/DDBJ databases">
        <title>Full genome sequence of Nocardioides sp. R-3366.</title>
        <authorList>
            <person name="Im W.-T."/>
        </authorList>
    </citation>
    <scope>NUCLEOTIDE SEQUENCE [LARGE SCALE GENOMIC DNA]</scope>
    <source>
        <strain evidence="8 9">R-3366</strain>
    </source>
</reference>
<dbReference type="KEGG" id="nano:G5V58_22950"/>
<dbReference type="PANTHER" id="PTHR43133:SF50">
    <property type="entry name" value="ECF RNA POLYMERASE SIGMA FACTOR SIGM"/>
    <property type="match status" value="1"/>
</dbReference>
<proteinExistence type="inferred from homology"/>
<dbReference type="Proteomes" id="UP000502996">
    <property type="component" value="Chromosome"/>
</dbReference>
<dbReference type="InterPro" id="IPR007627">
    <property type="entry name" value="RNA_pol_sigma70_r2"/>
</dbReference>
<keyword evidence="9" id="KW-1185">Reference proteome</keyword>
<evidence type="ECO:0000313" key="9">
    <source>
        <dbReference type="Proteomes" id="UP000502996"/>
    </source>
</evidence>
<feature type="domain" description="RNA polymerase sigma factor 70 region 4 type 2" evidence="7">
    <location>
        <begin position="82"/>
        <end position="134"/>
    </location>
</feature>
<keyword evidence="3" id="KW-0731">Sigma factor</keyword>
<dbReference type="NCBIfam" id="TIGR02937">
    <property type="entry name" value="sigma70-ECF"/>
    <property type="match status" value="1"/>
</dbReference>
<keyword evidence="2" id="KW-0805">Transcription regulation</keyword>
<evidence type="ECO:0000256" key="2">
    <source>
        <dbReference type="ARBA" id="ARBA00023015"/>
    </source>
</evidence>
<dbReference type="InterPro" id="IPR013324">
    <property type="entry name" value="RNA_pol_sigma_r3/r4-like"/>
</dbReference>
<dbReference type="InterPro" id="IPR036388">
    <property type="entry name" value="WH-like_DNA-bd_sf"/>
</dbReference>
<dbReference type="SUPFAM" id="SSF88659">
    <property type="entry name" value="Sigma3 and sigma4 domains of RNA polymerase sigma factors"/>
    <property type="match status" value="1"/>
</dbReference>
<dbReference type="InterPro" id="IPR013325">
    <property type="entry name" value="RNA_pol_sigma_r2"/>
</dbReference>
<feature type="domain" description="RNA polymerase sigma-70 region 2" evidence="6">
    <location>
        <begin position="3"/>
        <end position="59"/>
    </location>
</feature>
<dbReference type="Gene3D" id="1.10.10.10">
    <property type="entry name" value="Winged helix-like DNA-binding domain superfamily/Winged helix DNA-binding domain"/>
    <property type="match status" value="1"/>
</dbReference>
<dbReference type="PANTHER" id="PTHR43133">
    <property type="entry name" value="RNA POLYMERASE ECF-TYPE SIGMA FACTO"/>
    <property type="match status" value="1"/>
</dbReference>
<dbReference type="CDD" id="cd06171">
    <property type="entry name" value="Sigma70_r4"/>
    <property type="match status" value="1"/>
</dbReference>
<dbReference type="InterPro" id="IPR013249">
    <property type="entry name" value="RNA_pol_sigma70_r4_t2"/>
</dbReference>
<evidence type="ECO:0000259" key="7">
    <source>
        <dbReference type="Pfam" id="PF08281"/>
    </source>
</evidence>
<dbReference type="EMBL" id="CP049257">
    <property type="protein sequence ID" value="QIG46189.1"/>
    <property type="molecule type" value="Genomic_DNA"/>
</dbReference>
<dbReference type="InterPro" id="IPR039425">
    <property type="entry name" value="RNA_pol_sigma-70-like"/>
</dbReference>
<gene>
    <name evidence="8" type="ORF">G5V58_22950</name>
</gene>
<dbReference type="SUPFAM" id="SSF88946">
    <property type="entry name" value="Sigma2 domain of RNA polymerase sigma factors"/>
    <property type="match status" value="1"/>
</dbReference>
<dbReference type="GO" id="GO:0003677">
    <property type="term" value="F:DNA binding"/>
    <property type="evidence" value="ECO:0007669"/>
    <property type="project" value="UniProtKB-KW"/>
</dbReference>
<dbReference type="Gene3D" id="1.10.1740.10">
    <property type="match status" value="1"/>
</dbReference>
<evidence type="ECO:0000256" key="4">
    <source>
        <dbReference type="ARBA" id="ARBA00023125"/>
    </source>
</evidence>